<dbReference type="CDD" id="cd04318">
    <property type="entry name" value="EcAsnRS_like_N"/>
    <property type="match status" value="1"/>
</dbReference>
<feature type="coiled-coil region" evidence="8">
    <location>
        <begin position="389"/>
        <end position="416"/>
    </location>
</feature>
<keyword evidence="8" id="KW-0175">Coiled coil</keyword>
<keyword evidence="4 7" id="KW-0067">ATP-binding</keyword>
<dbReference type="NCBIfam" id="TIGR00457">
    <property type="entry name" value="asnS"/>
    <property type="match status" value="1"/>
</dbReference>
<dbReference type="Pfam" id="PF01336">
    <property type="entry name" value="tRNA_anti-codon"/>
    <property type="match status" value="1"/>
</dbReference>
<dbReference type="PANTHER" id="PTHR22594:SF34">
    <property type="entry name" value="ASPARAGINE--TRNA LIGASE, MITOCHONDRIAL-RELATED"/>
    <property type="match status" value="1"/>
</dbReference>
<dbReference type="HAMAP" id="MF_00534">
    <property type="entry name" value="Asn_tRNA_synth"/>
    <property type="match status" value="1"/>
</dbReference>
<evidence type="ECO:0000256" key="3">
    <source>
        <dbReference type="ARBA" id="ARBA00022741"/>
    </source>
</evidence>
<dbReference type="FunFam" id="3.30.930.10:FF:000016">
    <property type="entry name" value="Asparagine--tRNA ligase"/>
    <property type="match status" value="1"/>
</dbReference>
<dbReference type="InterPro" id="IPR004365">
    <property type="entry name" value="NA-bd_OB_tRNA"/>
</dbReference>
<keyword evidence="2 7" id="KW-0436">Ligase</keyword>
<organism evidence="10 11">
    <name type="scientific">Borreliella chilensis</name>
    <dbReference type="NCBI Taxonomy" id="1245910"/>
    <lineage>
        <taxon>Bacteria</taxon>
        <taxon>Pseudomonadati</taxon>
        <taxon>Spirochaetota</taxon>
        <taxon>Spirochaetia</taxon>
        <taxon>Spirochaetales</taxon>
        <taxon>Borreliaceae</taxon>
        <taxon>Borreliella</taxon>
    </lineage>
</organism>
<evidence type="ECO:0000256" key="7">
    <source>
        <dbReference type="HAMAP-Rule" id="MF_00534"/>
    </source>
</evidence>
<evidence type="ECO:0000256" key="5">
    <source>
        <dbReference type="ARBA" id="ARBA00022917"/>
    </source>
</evidence>
<dbReference type="InterPro" id="IPR004522">
    <property type="entry name" value="Asn-tRNA-ligase"/>
</dbReference>
<dbReference type="PROSITE" id="PS50862">
    <property type="entry name" value="AA_TRNA_LIGASE_II"/>
    <property type="match status" value="1"/>
</dbReference>
<dbReference type="GO" id="GO:0003676">
    <property type="term" value="F:nucleic acid binding"/>
    <property type="evidence" value="ECO:0007669"/>
    <property type="project" value="InterPro"/>
</dbReference>
<dbReference type="KEGG" id="bchi:OY14_00490"/>
<evidence type="ECO:0000256" key="4">
    <source>
        <dbReference type="ARBA" id="ARBA00022840"/>
    </source>
</evidence>
<keyword evidence="6 7" id="KW-0030">Aminoacyl-tRNA synthetase</keyword>
<dbReference type="Proteomes" id="UP000030940">
    <property type="component" value="Chromosome"/>
</dbReference>
<dbReference type="NCBIfam" id="NF003037">
    <property type="entry name" value="PRK03932.1"/>
    <property type="match status" value="1"/>
</dbReference>
<dbReference type="PANTHER" id="PTHR22594">
    <property type="entry name" value="ASPARTYL/LYSYL-TRNA SYNTHETASE"/>
    <property type="match status" value="1"/>
</dbReference>
<dbReference type="EMBL" id="CP009910">
    <property type="protein sequence ID" value="AJA89947.1"/>
    <property type="molecule type" value="Genomic_DNA"/>
</dbReference>
<gene>
    <name evidence="7" type="primary">asnS</name>
    <name evidence="10" type="ORF">OY14_00490</name>
</gene>
<dbReference type="GO" id="GO:0004816">
    <property type="term" value="F:asparagine-tRNA ligase activity"/>
    <property type="evidence" value="ECO:0007669"/>
    <property type="project" value="UniProtKB-UniRule"/>
</dbReference>
<evidence type="ECO:0000256" key="2">
    <source>
        <dbReference type="ARBA" id="ARBA00022598"/>
    </source>
</evidence>
<evidence type="ECO:0000313" key="10">
    <source>
        <dbReference type="EMBL" id="AJA89947.1"/>
    </source>
</evidence>
<feature type="domain" description="Aminoacyl-transfer RNA synthetases class-II family profile" evidence="9">
    <location>
        <begin position="136"/>
        <end position="452"/>
    </location>
</feature>
<evidence type="ECO:0000256" key="6">
    <source>
        <dbReference type="ARBA" id="ARBA00023146"/>
    </source>
</evidence>
<dbReference type="Gene3D" id="3.30.930.10">
    <property type="entry name" value="Bira Bifunctional Protein, Domain 2"/>
    <property type="match status" value="1"/>
</dbReference>
<dbReference type="EC" id="6.1.1.22" evidence="7"/>
<dbReference type="InterPro" id="IPR006195">
    <property type="entry name" value="aa-tRNA-synth_II"/>
</dbReference>
<evidence type="ECO:0000313" key="11">
    <source>
        <dbReference type="Proteomes" id="UP000030940"/>
    </source>
</evidence>
<dbReference type="AlphaFoldDB" id="A0A0A7V150"/>
<dbReference type="InterPro" id="IPR004364">
    <property type="entry name" value="Aa-tRNA-synt_II"/>
</dbReference>
<comment type="similarity">
    <text evidence="1 7">Belongs to the class-II aminoacyl-tRNA synthetase family.</text>
</comment>
<evidence type="ECO:0000259" key="9">
    <source>
        <dbReference type="PROSITE" id="PS50862"/>
    </source>
</evidence>
<sequence length="462" mass="53264">MFASIKDILENPIPNSNVTINGWIRTKRSNGKIGFIEINDGSTLKGIQAVINEEENQFDEKDLKKLTTGTSISLTGLLVKSPAKGQNYEIKTDNFDIIGESNQETYPLQKKRHTFEFLREIPHLRIRTNTFGAIARVRNKISYKIHEYFQKNGFFYINTPIITSNDGEGAGEMFRVSTLKFNTPANESNNIDFKNDFFGKEAFLSVTGQLHGEAYAMALTKIYTFGPTFRAENSNTTRHASEFWMIEPEMAFYKLDDNIRLAEDLLKYLLSSILNECSQDMDFLENYIEKGLIKKLETVINSNFEVITYTKAIEILESSKKNFEIKPYWGIDLQTDHERYLTEETFKKPVVVIDYPKNFKAFYMKINKDNKTVKGMDVLVPRIGEIIGGSEREDDLQKLENRIKELNLNIEHLNWYLDLRRFGSAPHSGFGLGLERLVQYSTGISNIRDSIPFPRTPKNLYF</sequence>
<keyword evidence="11" id="KW-1185">Reference proteome</keyword>
<dbReference type="GO" id="GO:0005524">
    <property type="term" value="F:ATP binding"/>
    <property type="evidence" value="ECO:0007669"/>
    <property type="project" value="UniProtKB-UniRule"/>
</dbReference>
<dbReference type="GO" id="GO:0005737">
    <property type="term" value="C:cytoplasm"/>
    <property type="evidence" value="ECO:0007669"/>
    <property type="project" value="UniProtKB-SubCell"/>
</dbReference>
<keyword evidence="5 7" id="KW-0648">Protein biosynthesis</keyword>
<evidence type="ECO:0000256" key="1">
    <source>
        <dbReference type="ARBA" id="ARBA00008226"/>
    </source>
</evidence>
<dbReference type="InterPro" id="IPR012340">
    <property type="entry name" value="NA-bd_OB-fold"/>
</dbReference>
<dbReference type="CDD" id="cd00776">
    <property type="entry name" value="AsxRS_core"/>
    <property type="match status" value="1"/>
</dbReference>
<dbReference type="InterPro" id="IPR045864">
    <property type="entry name" value="aa-tRNA-synth_II/BPL/LPL"/>
</dbReference>
<dbReference type="GO" id="GO:0006421">
    <property type="term" value="P:asparaginyl-tRNA aminoacylation"/>
    <property type="evidence" value="ECO:0007669"/>
    <property type="project" value="UniProtKB-UniRule"/>
</dbReference>
<dbReference type="Pfam" id="PF00152">
    <property type="entry name" value="tRNA-synt_2"/>
    <property type="match status" value="1"/>
</dbReference>
<comment type="subcellular location">
    <subcellularLocation>
        <location evidence="7">Cytoplasm</location>
    </subcellularLocation>
</comment>
<protein>
    <recommendedName>
        <fullName evidence="7">Asparagine--tRNA ligase</fullName>
        <ecNumber evidence="7">6.1.1.22</ecNumber>
    </recommendedName>
    <alternativeName>
        <fullName evidence="7">Asparaginyl-tRNA synthetase</fullName>
        <shortName evidence="7">AsnRS</shortName>
    </alternativeName>
</protein>
<comment type="subunit">
    <text evidence="7">Homodimer.</text>
</comment>
<dbReference type="InterPro" id="IPR002312">
    <property type="entry name" value="Asp/Asn-tRNA-synth_IIb"/>
</dbReference>
<accession>A0A0A7V150</accession>
<evidence type="ECO:0000256" key="8">
    <source>
        <dbReference type="SAM" id="Coils"/>
    </source>
</evidence>
<keyword evidence="3 7" id="KW-0547">Nucleotide-binding</keyword>
<dbReference type="SUPFAM" id="SSF55681">
    <property type="entry name" value="Class II aaRS and biotin synthetases"/>
    <property type="match status" value="1"/>
</dbReference>
<dbReference type="PRINTS" id="PR01042">
    <property type="entry name" value="TRNASYNTHASP"/>
</dbReference>
<proteinExistence type="inferred from homology"/>
<keyword evidence="7" id="KW-0963">Cytoplasm</keyword>
<dbReference type="Gene3D" id="2.40.50.140">
    <property type="entry name" value="Nucleic acid-binding proteins"/>
    <property type="match status" value="1"/>
</dbReference>
<dbReference type="HOGENOM" id="CLU_004553_2_0_12"/>
<name>A0A0A7V150_9SPIR</name>
<dbReference type="STRING" id="1245910.OY14_00490"/>
<reference evidence="10 11" key="1">
    <citation type="journal article" date="2015" name="Genome Announc.">
        <title>Genome Sequence of Borrelia chilensis VA1, a South American Member of the Lyme Borreliosis Group.</title>
        <authorList>
            <person name="Huang W."/>
            <person name="Ojaimi C."/>
            <person name="Fallon J.T."/>
            <person name="Travisany D."/>
            <person name="Maass A."/>
            <person name="Ivanova L."/>
            <person name="Tomova A."/>
            <person name="Gonzalez-Acuna D."/>
            <person name="Godfrey H.P."/>
            <person name="Cabello F.C."/>
        </authorList>
    </citation>
    <scope>NUCLEOTIDE SEQUENCE [LARGE SCALE GENOMIC DNA]</scope>
    <source>
        <strain evidence="10 11">VA1</strain>
    </source>
</reference>
<dbReference type="SUPFAM" id="SSF50249">
    <property type="entry name" value="Nucleic acid-binding proteins"/>
    <property type="match status" value="1"/>
</dbReference>
<comment type="catalytic activity">
    <reaction evidence="7">
        <text>tRNA(Asn) + L-asparagine + ATP = L-asparaginyl-tRNA(Asn) + AMP + diphosphate + H(+)</text>
        <dbReference type="Rhea" id="RHEA:11180"/>
        <dbReference type="Rhea" id="RHEA-COMP:9659"/>
        <dbReference type="Rhea" id="RHEA-COMP:9674"/>
        <dbReference type="ChEBI" id="CHEBI:15378"/>
        <dbReference type="ChEBI" id="CHEBI:30616"/>
        <dbReference type="ChEBI" id="CHEBI:33019"/>
        <dbReference type="ChEBI" id="CHEBI:58048"/>
        <dbReference type="ChEBI" id="CHEBI:78442"/>
        <dbReference type="ChEBI" id="CHEBI:78515"/>
        <dbReference type="ChEBI" id="CHEBI:456215"/>
        <dbReference type="EC" id="6.1.1.22"/>
    </reaction>
</comment>